<keyword evidence="1" id="KW-0414">Isoprene biosynthesis</keyword>
<reference evidence="3 4" key="1">
    <citation type="submission" date="2019-10" db="EMBL/GenBank/DDBJ databases">
        <title>Genome Sequences from Six Type Strain Members of the Archaeal Family Sulfolobaceae: Acidianus ambivalens, Acidianus infernus, Metallosphaera prunae, Stygiolobus azoricus, Sulfolobus metallicus, and Sulfurisphaera ohwakuensis.</title>
        <authorList>
            <person name="Counts J.A."/>
            <person name="Kelly R.M."/>
        </authorList>
    </citation>
    <scope>NUCLEOTIDE SEQUENCE [LARGE SCALE GENOMIC DNA]</scope>
    <source>
        <strain evidence="3 4">DSM 3191</strain>
    </source>
</reference>
<dbReference type="EMBL" id="WFIY01000004">
    <property type="protein sequence ID" value="MUM65816.1"/>
    <property type="molecule type" value="Genomic_DNA"/>
</dbReference>
<dbReference type="PANTHER" id="PTHR42870">
    <property type="entry name" value="ACETYL-COA C-ACETYLTRANSFERASE"/>
    <property type="match status" value="1"/>
</dbReference>
<dbReference type="CDD" id="cd00829">
    <property type="entry name" value="SCP-x_thiolase"/>
    <property type="match status" value="1"/>
</dbReference>
<evidence type="ECO:0000256" key="1">
    <source>
        <dbReference type="ARBA" id="ARBA00023229"/>
    </source>
</evidence>
<dbReference type="InterPro" id="IPR055140">
    <property type="entry name" value="Thiolase_C_2"/>
</dbReference>
<organism evidence="3 4">
    <name type="scientific">Acidianus infernus</name>
    <dbReference type="NCBI Taxonomy" id="12915"/>
    <lineage>
        <taxon>Archaea</taxon>
        <taxon>Thermoproteota</taxon>
        <taxon>Thermoprotei</taxon>
        <taxon>Sulfolobales</taxon>
        <taxon>Sulfolobaceae</taxon>
        <taxon>Acidianus</taxon>
    </lineage>
</organism>
<dbReference type="PANTHER" id="PTHR42870:SF6">
    <property type="entry name" value="ACETYL-COA C-ACYLTRANSFERASE"/>
    <property type="match status" value="1"/>
</dbReference>
<accession>A0A6A9QKQ7</accession>
<evidence type="ECO:0000259" key="2">
    <source>
        <dbReference type="Pfam" id="PF22691"/>
    </source>
</evidence>
<protein>
    <submittedName>
        <fullName evidence="3">Thiolase domain-containing protein</fullName>
    </submittedName>
</protein>
<dbReference type="Pfam" id="PF22691">
    <property type="entry name" value="Thiolase_C_1"/>
    <property type="match status" value="1"/>
</dbReference>
<name>A0A6A9QKQ7_ACIIN</name>
<feature type="domain" description="Thiolase C-terminal" evidence="2">
    <location>
        <begin position="256"/>
        <end position="352"/>
    </location>
</feature>
<dbReference type="NCBIfam" id="NF004722">
    <property type="entry name" value="PRK06066.1"/>
    <property type="match status" value="1"/>
</dbReference>
<keyword evidence="4" id="KW-1185">Reference proteome</keyword>
<gene>
    <name evidence="3" type="ORF">D1867_11340</name>
</gene>
<dbReference type="Proteomes" id="UP000440125">
    <property type="component" value="Unassembled WGS sequence"/>
</dbReference>
<dbReference type="GO" id="GO:0008299">
    <property type="term" value="P:isoprenoid biosynthetic process"/>
    <property type="evidence" value="ECO:0007669"/>
    <property type="project" value="UniProtKB-KW"/>
</dbReference>
<proteinExistence type="predicted"/>
<dbReference type="SUPFAM" id="SSF53901">
    <property type="entry name" value="Thiolase-like"/>
    <property type="match status" value="2"/>
</dbReference>
<sequence>MSRGLFLNQIAIIGVGWYGFKPSTPEVSFREMVFEASTRAYQDAGNINPRNYVDSFISCQEDFWEGISISDEFAPDQLGGALRPTMTVAGDSLQGLAHAFMHINSGIADIVAIEAHSKASDILTYSEIVKLSMDPIYVRSINPQNFHFIAGLDAVKFMERKKISREDLAMVVEKNKSSGLSSPRASYASKISAQDVLSKEFIVYPLSELDIAPLVDGAIVIVVSTEEIARKLKKDDYVVVKGISYATDSSNLETSELGKANYMRIASDLAYKMANVTSPRKYFDAVFVDDRYSYKELQHLEGLRISDDPSKDLNEGNFSPQGEIPVNPLGGHLAKGVPLEASGFSLLLDAIDYIKQGKIEKALVGSWRGIPTFSGSVVVVEKP</sequence>
<dbReference type="Gene3D" id="3.40.47.10">
    <property type="match status" value="1"/>
</dbReference>
<dbReference type="AlphaFoldDB" id="A0A6A9QKQ7"/>
<dbReference type="InterPro" id="IPR016039">
    <property type="entry name" value="Thiolase-like"/>
</dbReference>
<evidence type="ECO:0000313" key="4">
    <source>
        <dbReference type="Proteomes" id="UP000440125"/>
    </source>
</evidence>
<evidence type="ECO:0000313" key="3">
    <source>
        <dbReference type="EMBL" id="MUM65816.1"/>
    </source>
</evidence>
<dbReference type="GO" id="GO:0016746">
    <property type="term" value="F:acyltransferase activity"/>
    <property type="evidence" value="ECO:0007669"/>
    <property type="project" value="InterPro"/>
</dbReference>
<comment type="caution">
    <text evidence="3">The sequence shown here is derived from an EMBL/GenBank/DDBJ whole genome shotgun (WGS) entry which is preliminary data.</text>
</comment>